<proteinExistence type="predicted"/>
<reference evidence="1 2" key="1">
    <citation type="submission" date="2023-04" db="EMBL/GenBank/DDBJ databases">
        <title>Forest soil microbial communities from Buena Vista Peninsula, Colon Province, Panama.</title>
        <authorList>
            <person name="Bouskill N."/>
        </authorList>
    </citation>
    <scope>NUCLEOTIDE SEQUENCE [LARGE SCALE GENOMIC DNA]</scope>
    <source>
        <strain evidence="1 2">AC80</strain>
    </source>
</reference>
<comment type="caution">
    <text evidence="1">The sequence shown here is derived from an EMBL/GenBank/DDBJ whole genome shotgun (WGS) entry which is preliminary data.</text>
</comment>
<evidence type="ECO:0000313" key="1">
    <source>
        <dbReference type="EMBL" id="MDH6197373.1"/>
    </source>
</evidence>
<organism evidence="1 2">
    <name type="scientific">Mycolicibacterium frederiksbergense</name>
    <dbReference type="NCBI Taxonomy" id="117567"/>
    <lineage>
        <taxon>Bacteria</taxon>
        <taxon>Bacillati</taxon>
        <taxon>Actinomycetota</taxon>
        <taxon>Actinomycetes</taxon>
        <taxon>Mycobacteriales</taxon>
        <taxon>Mycobacteriaceae</taxon>
        <taxon>Mycolicibacterium</taxon>
    </lineage>
</organism>
<dbReference type="EMBL" id="JARXVE010000006">
    <property type="protein sequence ID" value="MDH6197373.1"/>
    <property type="molecule type" value="Genomic_DNA"/>
</dbReference>
<sequence>MSPQTSPGAVPFTRTRVRPDKTLQYELNVVATSVADVVSGIGGWLFDRGMAGWRVNVAAGRSEHDERALRILGMKAVDLSGLWRSVGTETGRIAMMVIATDRIDSGDEVQLHRLTALGDSGQVTFFGSQCPAVLSGKVHPVQYRMSAAARAFKAQALAVAGGCPESVGAVETMFGYARATGPVGADLVPVC</sequence>
<name>A0ABT6L383_9MYCO</name>
<keyword evidence="2" id="KW-1185">Reference proteome</keyword>
<gene>
    <name evidence="1" type="ORF">M2272_004026</name>
</gene>
<dbReference type="RefSeq" id="WP_280833964.1">
    <property type="nucleotide sequence ID" value="NZ_JARXVE010000006.1"/>
</dbReference>
<protein>
    <submittedName>
        <fullName evidence="1">Uncharacterized protein</fullName>
    </submittedName>
</protein>
<evidence type="ECO:0000313" key="2">
    <source>
        <dbReference type="Proteomes" id="UP001160130"/>
    </source>
</evidence>
<dbReference type="Proteomes" id="UP001160130">
    <property type="component" value="Unassembled WGS sequence"/>
</dbReference>
<accession>A0ABT6L383</accession>